<proteinExistence type="predicted"/>
<keyword evidence="3" id="KW-1185">Reference proteome</keyword>
<dbReference type="PANTHER" id="PTHR37938:SF1">
    <property type="entry name" value="BLL0215 PROTEIN"/>
    <property type="match status" value="1"/>
</dbReference>
<dbReference type="KEGG" id="orn:DV701_09295"/>
<dbReference type="AlphaFoldDB" id="A0A345NMM9"/>
<evidence type="ECO:0000313" key="3">
    <source>
        <dbReference type="Proteomes" id="UP000253790"/>
    </source>
</evidence>
<dbReference type="EMBL" id="CP031229">
    <property type="protein sequence ID" value="AXH96287.1"/>
    <property type="molecule type" value="Genomic_DNA"/>
</dbReference>
<dbReference type="Proteomes" id="UP000253790">
    <property type="component" value="Chromosome"/>
</dbReference>
<sequence>MPQPPPQESVRISRRILDRYLLDDEIPVVATRQHWARLAEPFATMLLSLVAVAAVTASLEGPAVRAGGFLWLVWFAVAGRALWRLLEWHNEWFVATDRRMLLVYGFITQRVAMMPLTKVTDMNYGRSVPGRLLGYGRFVLESAGQDQALREIDYLPDPDEKYRRICATIFAQGRDEGERRRAVTEAFDEHVSPDRGWEAVDRHELPTDWEWVDDEARRARESTRRQVAVDPDPTPWE</sequence>
<protein>
    <submittedName>
        <fullName evidence="2">PH domain-containing protein</fullName>
    </submittedName>
</protein>
<accession>A0A345NMM9</accession>
<organism evidence="2 3">
    <name type="scientific">Ornithinimicrobium avium</name>
    <dbReference type="NCBI Taxonomy" id="2283195"/>
    <lineage>
        <taxon>Bacteria</taxon>
        <taxon>Bacillati</taxon>
        <taxon>Actinomycetota</taxon>
        <taxon>Actinomycetes</taxon>
        <taxon>Micrococcales</taxon>
        <taxon>Ornithinimicrobiaceae</taxon>
        <taxon>Ornithinimicrobium</taxon>
    </lineage>
</organism>
<evidence type="ECO:0000259" key="1">
    <source>
        <dbReference type="Pfam" id="PF03703"/>
    </source>
</evidence>
<name>A0A345NMM9_9MICO</name>
<reference evidence="2 3" key="1">
    <citation type="submission" date="2018-07" db="EMBL/GenBank/DDBJ databases">
        <title>Complete genome sequencing of Ornithinimicrobium sp. AMA3305.</title>
        <authorList>
            <person name="Bae J.-W."/>
        </authorList>
    </citation>
    <scope>NUCLEOTIDE SEQUENCE [LARGE SCALE GENOMIC DNA]</scope>
    <source>
        <strain evidence="2 3">AMA3305</strain>
    </source>
</reference>
<dbReference type="RefSeq" id="WP_114928052.1">
    <property type="nucleotide sequence ID" value="NZ_CP031229.1"/>
</dbReference>
<dbReference type="InterPro" id="IPR005182">
    <property type="entry name" value="YdbS-like_PH"/>
</dbReference>
<evidence type="ECO:0000313" key="2">
    <source>
        <dbReference type="EMBL" id="AXH96287.1"/>
    </source>
</evidence>
<dbReference type="PANTHER" id="PTHR37938">
    <property type="entry name" value="BLL0215 PROTEIN"/>
    <property type="match status" value="1"/>
</dbReference>
<dbReference type="Pfam" id="PF03703">
    <property type="entry name" value="bPH_2"/>
    <property type="match status" value="1"/>
</dbReference>
<dbReference type="OrthoDB" id="3354538at2"/>
<feature type="domain" description="YdbS-like PH" evidence="1">
    <location>
        <begin position="88"/>
        <end position="152"/>
    </location>
</feature>
<gene>
    <name evidence="2" type="ORF">DV701_09295</name>
</gene>